<name>A0ABR4PU09_9HELO</name>
<comment type="caution">
    <text evidence="5">The sequence shown here is derived from an EMBL/GenBank/DDBJ whole genome shotgun (WGS) entry which is preliminary data.</text>
</comment>
<accession>A0ABR4PU09</accession>
<organism evidence="5 6">
    <name type="scientific">Phlyctema vagabunda</name>
    <dbReference type="NCBI Taxonomy" id="108571"/>
    <lineage>
        <taxon>Eukaryota</taxon>
        <taxon>Fungi</taxon>
        <taxon>Dikarya</taxon>
        <taxon>Ascomycota</taxon>
        <taxon>Pezizomycotina</taxon>
        <taxon>Leotiomycetes</taxon>
        <taxon>Helotiales</taxon>
        <taxon>Dermateaceae</taxon>
        <taxon>Phlyctema</taxon>
    </lineage>
</organism>
<gene>
    <name evidence="5" type="ORF">PVAG01_00362</name>
</gene>
<protein>
    <submittedName>
        <fullName evidence="5">Serum paraoxonase/arylesterase</fullName>
    </submittedName>
</protein>
<dbReference type="InterPro" id="IPR011042">
    <property type="entry name" value="6-blade_b-propeller_TolB-like"/>
</dbReference>
<keyword evidence="4" id="KW-0325">Glycoprotein</keyword>
<dbReference type="SUPFAM" id="SSF63829">
    <property type="entry name" value="Calcium-dependent phosphotriesterase"/>
    <property type="match status" value="1"/>
</dbReference>
<reference evidence="5 6" key="1">
    <citation type="submission" date="2024-06" db="EMBL/GenBank/DDBJ databases">
        <title>Complete genome of Phlyctema vagabunda strain 19-DSS-EL-015.</title>
        <authorList>
            <person name="Fiorenzani C."/>
        </authorList>
    </citation>
    <scope>NUCLEOTIDE SEQUENCE [LARGE SCALE GENOMIC DNA]</scope>
    <source>
        <strain evidence="5 6">19-DSS-EL-015</strain>
    </source>
</reference>
<dbReference type="Pfam" id="PF01731">
    <property type="entry name" value="Arylesterase"/>
    <property type="match status" value="1"/>
</dbReference>
<evidence type="ECO:0000313" key="5">
    <source>
        <dbReference type="EMBL" id="KAL3426853.1"/>
    </source>
</evidence>
<dbReference type="InterPro" id="IPR051288">
    <property type="entry name" value="Serum_paraoxonase/arylesterase"/>
</dbReference>
<sequence length="420" mass="45983">MSIFTVPAARVGVVLVAFIAILLGTVYNKISVDNAAVAALPVSWDAFSWASGGKSEIIFKDDLTYCEDTLFDHQEGIALLSCDAGRGEWNTVMGTMYDPEPKGGIYIYDYKDEKKEVRHITLVNFPESADFHPLGINIYREGDGPTRLFVANHQRNGSTVDIFDISYSTGTATFLQSISDEDNQILSPNAIAPISYTSFYLTNDHRFIPRLNLPLNKLETFASLRLGWVTLVDFSSTSTSPQISQAANKIGFANGIVLTPTGKEVIVASTTRSSLQVYDRDTATNILRFREEIPLTFYVDNLTFDESLGASAFDTDGRFLRGLVAAGHPAVLRLVAVSHDPKNKVAPSWVVEVRKGEGADAAPWSAIKEGVKSNYSVRTLYQSNGEHFSSSSTGAVDFKRGKLLVSGLYAKGMLEISWSV</sequence>
<evidence type="ECO:0000313" key="6">
    <source>
        <dbReference type="Proteomes" id="UP001629113"/>
    </source>
</evidence>
<evidence type="ECO:0000256" key="2">
    <source>
        <dbReference type="ARBA" id="ARBA00022801"/>
    </source>
</evidence>
<dbReference type="PANTHER" id="PTHR11799">
    <property type="entry name" value="PARAOXONASE"/>
    <property type="match status" value="1"/>
</dbReference>
<dbReference type="EMBL" id="JBFCZG010000001">
    <property type="protein sequence ID" value="KAL3426853.1"/>
    <property type="molecule type" value="Genomic_DNA"/>
</dbReference>
<dbReference type="Gene3D" id="2.120.10.30">
    <property type="entry name" value="TolB, C-terminal domain"/>
    <property type="match status" value="1"/>
</dbReference>
<comment type="similarity">
    <text evidence="1">Belongs to the paraoxonase family.</text>
</comment>
<keyword evidence="6" id="KW-1185">Reference proteome</keyword>
<evidence type="ECO:0000256" key="4">
    <source>
        <dbReference type="ARBA" id="ARBA00023180"/>
    </source>
</evidence>
<evidence type="ECO:0000256" key="1">
    <source>
        <dbReference type="ARBA" id="ARBA00008595"/>
    </source>
</evidence>
<evidence type="ECO:0000256" key="3">
    <source>
        <dbReference type="ARBA" id="ARBA00023157"/>
    </source>
</evidence>
<keyword evidence="3" id="KW-1015">Disulfide bond</keyword>
<dbReference type="Proteomes" id="UP001629113">
    <property type="component" value="Unassembled WGS sequence"/>
</dbReference>
<keyword evidence="2" id="KW-0378">Hydrolase</keyword>
<dbReference type="PANTHER" id="PTHR11799:SF30">
    <property type="entry name" value="SERUM PARAOXONASE_ARYLESTERASE 2"/>
    <property type="match status" value="1"/>
</dbReference>
<dbReference type="InterPro" id="IPR002640">
    <property type="entry name" value="Arylesterase"/>
</dbReference>
<proteinExistence type="inferred from homology"/>